<dbReference type="GO" id="GO:0005886">
    <property type="term" value="C:plasma membrane"/>
    <property type="evidence" value="ECO:0007669"/>
    <property type="project" value="UniProtKB-SubCell"/>
</dbReference>
<keyword evidence="7 9" id="KW-0472">Membrane</keyword>
<proteinExistence type="predicted"/>
<feature type="transmembrane region" description="Helical" evidence="9">
    <location>
        <begin position="292"/>
        <end position="315"/>
    </location>
</feature>
<organism evidence="11 12">
    <name type="scientific">Homoserinimonas hongtaonis</name>
    <dbReference type="NCBI Taxonomy" id="2079791"/>
    <lineage>
        <taxon>Bacteria</taxon>
        <taxon>Bacillati</taxon>
        <taxon>Actinomycetota</taxon>
        <taxon>Actinomycetes</taxon>
        <taxon>Micrococcales</taxon>
        <taxon>Microbacteriaceae</taxon>
        <taxon>Homoserinimonas</taxon>
    </lineage>
</organism>
<reference evidence="12" key="1">
    <citation type="submission" date="2018-04" db="EMBL/GenBank/DDBJ databases">
        <authorList>
            <person name="Liu S."/>
            <person name="Wang Z."/>
            <person name="Li J."/>
        </authorList>
    </citation>
    <scope>NUCLEOTIDE SEQUENCE [LARGE SCALE GENOMIC DNA]</scope>
    <source>
        <strain evidence="12">S1194</strain>
    </source>
</reference>
<feature type="transmembrane region" description="Helical" evidence="9">
    <location>
        <begin position="354"/>
        <end position="375"/>
    </location>
</feature>
<feature type="transmembrane region" description="Helical" evidence="9">
    <location>
        <begin position="99"/>
        <end position="117"/>
    </location>
</feature>
<evidence type="ECO:0000256" key="7">
    <source>
        <dbReference type="ARBA" id="ARBA00023136"/>
    </source>
</evidence>
<dbReference type="Pfam" id="PF13231">
    <property type="entry name" value="PMT_2"/>
    <property type="match status" value="1"/>
</dbReference>
<name>A0A2U1T164_9MICO</name>
<evidence type="ECO:0000259" key="10">
    <source>
        <dbReference type="Pfam" id="PF13231"/>
    </source>
</evidence>
<dbReference type="PANTHER" id="PTHR33908">
    <property type="entry name" value="MANNOSYLTRANSFERASE YKCB-RELATED"/>
    <property type="match status" value="1"/>
</dbReference>
<keyword evidence="12" id="KW-1185">Reference proteome</keyword>
<dbReference type="GO" id="GO:0009103">
    <property type="term" value="P:lipopolysaccharide biosynthetic process"/>
    <property type="evidence" value="ECO:0007669"/>
    <property type="project" value="UniProtKB-ARBA"/>
</dbReference>
<evidence type="ECO:0000313" key="11">
    <source>
        <dbReference type="EMBL" id="PWB97503.1"/>
    </source>
</evidence>
<feature type="transmembrane region" description="Helical" evidence="9">
    <location>
        <begin position="387"/>
        <end position="405"/>
    </location>
</feature>
<keyword evidence="4" id="KW-0808">Transferase</keyword>
<accession>A0A2U1T164</accession>
<dbReference type="GO" id="GO:0010041">
    <property type="term" value="P:response to iron(III) ion"/>
    <property type="evidence" value="ECO:0007669"/>
    <property type="project" value="TreeGrafter"/>
</dbReference>
<evidence type="ECO:0000256" key="9">
    <source>
        <dbReference type="SAM" id="Phobius"/>
    </source>
</evidence>
<feature type="transmembrane region" description="Helical" evidence="9">
    <location>
        <begin position="183"/>
        <end position="202"/>
    </location>
</feature>
<dbReference type="PANTHER" id="PTHR33908:SF3">
    <property type="entry name" value="UNDECAPRENYL PHOSPHATE-ALPHA-4-AMINO-4-DEOXY-L-ARABINOSE ARABINOSYL TRANSFERASE"/>
    <property type="match status" value="1"/>
</dbReference>
<feature type="transmembrane region" description="Helical" evidence="9">
    <location>
        <begin position="252"/>
        <end position="272"/>
    </location>
</feature>
<dbReference type="EMBL" id="QEEX01000001">
    <property type="protein sequence ID" value="PWB97503.1"/>
    <property type="molecule type" value="Genomic_DNA"/>
</dbReference>
<dbReference type="Proteomes" id="UP000244978">
    <property type="component" value="Unassembled WGS sequence"/>
</dbReference>
<feature type="transmembrane region" description="Helical" evidence="9">
    <location>
        <begin position="61"/>
        <end position="79"/>
    </location>
</feature>
<comment type="subcellular location">
    <subcellularLocation>
        <location evidence="1">Cell membrane</location>
        <topology evidence="1">Multi-pass membrane protein</topology>
    </subcellularLocation>
</comment>
<dbReference type="GO" id="GO:0016763">
    <property type="term" value="F:pentosyltransferase activity"/>
    <property type="evidence" value="ECO:0007669"/>
    <property type="project" value="TreeGrafter"/>
</dbReference>
<feature type="domain" description="Glycosyltransferase RgtA/B/C/D-like" evidence="10">
    <location>
        <begin position="119"/>
        <end position="264"/>
    </location>
</feature>
<dbReference type="InterPro" id="IPR038731">
    <property type="entry name" value="RgtA/B/C-like"/>
</dbReference>
<feature type="transmembrane region" description="Helical" evidence="9">
    <location>
        <begin position="327"/>
        <end position="348"/>
    </location>
</feature>
<evidence type="ECO:0000256" key="1">
    <source>
        <dbReference type="ARBA" id="ARBA00004651"/>
    </source>
</evidence>
<keyword evidence="3" id="KW-0328">Glycosyltransferase</keyword>
<dbReference type="InterPro" id="IPR050297">
    <property type="entry name" value="LipidA_mod_glycosyltrf_83"/>
</dbReference>
<keyword evidence="2" id="KW-1003">Cell membrane</keyword>
<evidence type="ECO:0000256" key="2">
    <source>
        <dbReference type="ARBA" id="ARBA00022475"/>
    </source>
</evidence>
<keyword evidence="6 9" id="KW-1133">Transmembrane helix</keyword>
<dbReference type="AlphaFoldDB" id="A0A2U1T164"/>
<feature type="transmembrane region" description="Helical" evidence="9">
    <location>
        <begin position="208"/>
        <end position="240"/>
    </location>
</feature>
<keyword evidence="5 9" id="KW-0812">Transmembrane</keyword>
<evidence type="ECO:0000256" key="3">
    <source>
        <dbReference type="ARBA" id="ARBA00022676"/>
    </source>
</evidence>
<feature type="region of interest" description="Disordered" evidence="8">
    <location>
        <begin position="1"/>
        <end position="32"/>
    </location>
</feature>
<evidence type="ECO:0000256" key="5">
    <source>
        <dbReference type="ARBA" id="ARBA00022692"/>
    </source>
</evidence>
<evidence type="ECO:0000256" key="8">
    <source>
        <dbReference type="SAM" id="MobiDB-lite"/>
    </source>
</evidence>
<sequence>MVGPAQARTMTRNTQHTTRSNRTSRDRRGDEVAMSGTALIGQSEAAFATASTRRGRNTRSAALVGLGAAAISMTGSGIPSYWGDEAASVISADRPLPTLLAELGTVDAVHGAYYLFLHYWIGLVGTSEFAVRLPSAIAIGLGAAGVVVLARRLSGSGRFAVASGLIFAILPLVTRMGSEARSYAFGIAAAVWLAAAFVRLVRSRETRIWPWILLGAGGAASTYVFLYLVLLIPVFGVGMLALRPARAIVMRWLASAGVAIVLAAPIMIAAVSQRQQVEFLARRDYATVESVLVTQWFGSGWFAVLAWALIAAAVAGAVMRRESRPRLAFLLAWLVIPTAAVMVANFAITPLYNPRYLSFSTPAVAILMAEGVRVLAGLARGRSARRLVATAAAVALVVTALPGYVEQRSPFSRDEGSDLREAAAIVAEHASPGDAIVFDESVRPSRKPRLAIDLYPEQFAGLHDVALVTPARERDTIWAEVAPLRGLGVDLRDHQTVWALQLAGSSSTDMSTLETLGFRLVQAIPVNRTVLYEFTREAP</sequence>
<feature type="transmembrane region" description="Helical" evidence="9">
    <location>
        <begin position="129"/>
        <end position="150"/>
    </location>
</feature>
<evidence type="ECO:0000256" key="4">
    <source>
        <dbReference type="ARBA" id="ARBA00022679"/>
    </source>
</evidence>
<comment type="caution">
    <text evidence="11">The sequence shown here is derived from an EMBL/GenBank/DDBJ whole genome shotgun (WGS) entry which is preliminary data.</text>
</comment>
<protein>
    <recommendedName>
        <fullName evidence="10">Glycosyltransferase RgtA/B/C/D-like domain-containing protein</fullName>
    </recommendedName>
</protein>
<gene>
    <name evidence="11" type="ORF">DF220_06400</name>
</gene>
<evidence type="ECO:0000313" key="12">
    <source>
        <dbReference type="Proteomes" id="UP000244978"/>
    </source>
</evidence>
<feature type="transmembrane region" description="Helical" evidence="9">
    <location>
        <begin position="156"/>
        <end position="174"/>
    </location>
</feature>
<evidence type="ECO:0000256" key="6">
    <source>
        <dbReference type="ARBA" id="ARBA00022989"/>
    </source>
</evidence>